<keyword evidence="1" id="KW-0677">Repeat</keyword>
<keyword evidence="2 3" id="KW-0802">TPR repeat</keyword>
<dbReference type="Pfam" id="PF13432">
    <property type="entry name" value="TPR_16"/>
    <property type="match status" value="2"/>
</dbReference>
<protein>
    <submittedName>
        <fullName evidence="4">Type IV pilus biogenesis/stability protein PilW</fullName>
    </submittedName>
</protein>
<dbReference type="Gene3D" id="1.25.40.10">
    <property type="entry name" value="Tetratricopeptide repeat domain"/>
    <property type="match status" value="1"/>
</dbReference>
<dbReference type="InterPro" id="IPR019734">
    <property type="entry name" value="TPR_rpt"/>
</dbReference>
<dbReference type="SMART" id="SM00028">
    <property type="entry name" value="TPR"/>
    <property type="match status" value="4"/>
</dbReference>
<evidence type="ECO:0000256" key="3">
    <source>
        <dbReference type="PROSITE-ProRule" id="PRU00339"/>
    </source>
</evidence>
<dbReference type="NCBIfam" id="TIGR02521">
    <property type="entry name" value="type_IV_pilW"/>
    <property type="match status" value="1"/>
</dbReference>
<dbReference type="InterPro" id="IPR011990">
    <property type="entry name" value="TPR-like_helical_dom_sf"/>
</dbReference>
<dbReference type="PROSITE" id="PS50005">
    <property type="entry name" value="TPR"/>
    <property type="match status" value="2"/>
</dbReference>
<accession>A0ABV8CSG4</accession>
<evidence type="ECO:0000313" key="4">
    <source>
        <dbReference type="EMBL" id="MFC3915044.1"/>
    </source>
</evidence>
<evidence type="ECO:0000256" key="1">
    <source>
        <dbReference type="ARBA" id="ARBA00022737"/>
    </source>
</evidence>
<organism evidence="4 5">
    <name type="scientific">Pseudaeromonas sharmana</name>
    <dbReference type="NCBI Taxonomy" id="328412"/>
    <lineage>
        <taxon>Bacteria</taxon>
        <taxon>Pseudomonadati</taxon>
        <taxon>Pseudomonadota</taxon>
        <taxon>Gammaproteobacteria</taxon>
        <taxon>Aeromonadales</taxon>
        <taxon>Aeromonadaceae</taxon>
        <taxon>Pseudaeromonas</taxon>
    </lineage>
</organism>
<comment type="caution">
    <text evidence="4">The sequence shown here is derived from an EMBL/GenBank/DDBJ whole genome shotgun (WGS) entry which is preliminary data.</text>
</comment>
<dbReference type="Proteomes" id="UP001595692">
    <property type="component" value="Unassembled WGS sequence"/>
</dbReference>
<dbReference type="Pfam" id="PF13181">
    <property type="entry name" value="TPR_8"/>
    <property type="match status" value="1"/>
</dbReference>
<dbReference type="PANTHER" id="PTHR44943:SF8">
    <property type="entry name" value="TPR REPEAT-CONTAINING PROTEIN MJ0263"/>
    <property type="match status" value="1"/>
</dbReference>
<gene>
    <name evidence="4" type="primary">pilW</name>
    <name evidence="4" type="ORF">ACFOSS_16500</name>
</gene>
<dbReference type="PANTHER" id="PTHR44943">
    <property type="entry name" value="CELLULOSE SYNTHASE OPERON PROTEIN C"/>
    <property type="match status" value="1"/>
</dbReference>
<dbReference type="InterPro" id="IPR013360">
    <property type="entry name" value="Pilus_4_PilW"/>
</dbReference>
<sequence length="256" mass="28617">MKKQLLIVGTMLAALSGCVTETTYVGKEVVQNSVDNKTAAKTRLSLAVGYMRKGDMAQAKLNIEKALSFDPDNPNVYLTQAYYYQTVGDLTSAESSYRQLLARDGTNADAMNNYGAFLCANKRYKEADEQFNLALKQPKYVRMDDTYENAALCSLKSGDKKKAAQYFDQAIGYNPGRGKLLLSASELALMDNNPAKAETYLKRYSVGGKESAQSLWLRLQLAQAQGEIAMLHKYGRQLVQQYPKSDQARRYLNNDY</sequence>
<dbReference type="EMBL" id="JBHSAF010000015">
    <property type="protein sequence ID" value="MFC3915044.1"/>
    <property type="molecule type" value="Genomic_DNA"/>
</dbReference>
<keyword evidence="5" id="KW-1185">Reference proteome</keyword>
<reference evidence="5" key="1">
    <citation type="journal article" date="2019" name="Int. J. Syst. Evol. Microbiol.">
        <title>The Global Catalogue of Microorganisms (GCM) 10K type strain sequencing project: providing services to taxonomists for standard genome sequencing and annotation.</title>
        <authorList>
            <consortium name="The Broad Institute Genomics Platform"/>
            <consortium name="The Broad Institute Genome Sequencing Center for Infectious Disease"/>
            <person name="Wu L."/>
            <person name="Ma J."/>
        </authorList>
    </citation>
    <scope>NUCLEOTIDE SEQUENCE [LARGE SCALE GENOMIC DNA]</scope>
    <source>
        <strain evidence="5">CCUG 54939</strain>
    </source>
</reference>
<dbReference type="PROSITE" id="PS51257">
    <property type="entry name" value="PROKAR_LIPOPROTEIN"/>
    <property type="match status" value="1"/>
</dbReference>
<feature type="repeat" description="TPR" evidence="3">
    <location>
        <begin position="144"/>
        <end position="177"/>
    </location>
</feature>
<dbReference type="InterPro" id="IPR051685">
    <property type="entry name" value="Ycf3/AcsC/BcsC/TPR_MFPF"/>
</dbReference>
<dbReference type="RefSeq" id="WP_377154668.1">
    <property type="nucleotide sequence ID" value="NZ_JBHSAF010000015.1"/>
</dbReference>
<feature type="repeat" description="TPR" evidence="3">
    <location>
        <begin position="40"/>
        <end position="73"/>
    </location>
</feature>
<evidence type="ECO:0000256" key="2">
    <source>
        <dbReference type="ARBA" id="ARBA00022803"/>
    </source>
</evidence>
<proteinExistence type="predicted"/>
<name>A0ABV8CSG4_9GAMM</name>
<dbReference type="SUPFAM" id="SSF81901">
    <property type="entry name" value="HCP-like"/>
    <property type="match status" value="1"/>
</dbReference>
<evidence type="ECO:0000313" key="5">
    <source>
        <dbReference type="Proteomes" id="UP001595692"/>
    </source>
</evidence>